<keyword evidence="2" id="KW-1133">Transmembrane helix</keyword>
<sequence>MANSSQNLDKVFKEKLDQHSIKPSALAWERLEKQLPKEPKSNKGLWWAAAASVVILLSAGYFLYPDDATSPKGDMLATNEKIDLPKTVEPTESQEIESIPTEETKPETANEPVNTTASTPAQKENKNNTTTKKQPAVQPKATEEAPQNLIAMTETQEETVETKPVAVPELKLEEKEMVQTEIQLTAPDMSKTIAEAKPTEEAPAFRVKIYSDGLKEEPKDKSLIAGIGKTVNEVEGLLGKVDQGFADLQDAKNNLFTSMISKKERAEK</sequence>
<evidence type="ECO:0000313" key="3">
    <source>
        <dbReference type="EMBL" id="MBN7815364.1"/>
    </source>
</evidence>
<comment type="caution">
    <text evidence="3">The sequence shown here is derived from an EMBL/GenBank/DDBJ whole genome shotgun (WGS) entry which is preliminary data.</text>
</comment>
<dbReference type="EMBL" id="JAFKCU010000002">
    <property type="protein sequence ID" value="MBN7815364.1"/>
    <property type="molecule type" value="Genomic_DNA"/>
</dbReference>
<dbReference type="RefSeq" id="WP_206586042.1">
    <property type="nucleotide sequence ID" value="NZ_JAFKCU010000002.1"/>
</dbReference>
<evidence type="ECO:0000256" key="2">
    <source>
        <dbReference type="SAM" id="Phobius"/>
    </source>
</evidence>
<feature type="transmembrane region" description="Helical" evidence="2">
    <location>
        <begin position="44"/>
        <end position="64"/>
    </location>
</feature>
<feature type="region of interest" description="Disordered" evidence="1">
    <location>
        <begin position="67"/>
        <end position="146"/>
    </location>
</feature>
<evidence type="ECO:0000313" key="4">
    <source>
        <dbReference type="Proteomes" id="UP000664480"/>
    </source>
</evidence>
<gene>
    <name evidence="3" type="ORF">J0A69_08000</name>
</gene>
<keyword evidence="4" id="KW-1185">Reference proteome</keyword>
<feature type="compositionally biased region" description="Polar residues" evidence="1">
    <location>
        <begin position="111"/>
        <end position="122"/>
    </location>
</feature>
<accession>A0ABS3CI96</accession>
<evidence type="ECO:0000256" key="1">
    <source>
        <dbReference type="SAM" id="MobiDB-lite"/>
    </source>
</evidence>
<keyword evidence="2" id="KW-0812">Transmembrane</keyword>
<protein>
    <submittedName>
        <fullName evidence="3">Uncharacterized protein</fullName>
    </submittedName>
</protein>
<proteinExistence type="predicted"/>
<keyword evidence="2" id="KW-0472">Membrane</keyword>
<dbReference type="Proteomes" id="UP000664480">
    <property type="component" value="Unassembled WGS sequence"/>
</dbReference>
<organism evidence="3 4">
    <name type="scientific">Algoriphagus pacificus</name>
    <dbReference type="NCBI Taxonomy" id="2811234"/>
    <lineage>
        <taxon>Bacteria</taxon>
        <taxon>Pseudomonadati</taxon>
        <taxon>Bacteroidota</taxon>
        <taxon>Cytophagia</taxon>
        <taxon>Cytophagales</taxon>
        <taxon>Cyclobacteriaceae</taxon>
        <taxon>Algoriphagus</taxon>
    </lineage>
</organism>
<name>A0ABS3CI96_9BACT</name>
<reference evidence="3 4" key="1">
    <citation type="submission" date="2021-03" db="EMBL/GenBank/DDBJ databases">
        <title>novel species isolated from a fishpond in China.</title>
        <authorList>
            <person name="Lu H."/>
            <person name="Cai Z."/>
        </authorList>
    </citation>
    <scope>NUCLEOTIDE SEQUENCE [LARGE SCALE GENOMIC DNA]</scope>
    <source>
        <strain evidence="3 4">YJ13C</strain>
    </source>
</reference>